<feature type="domain" description="Glucose-methanol-choline oxidoreductase N-terminal" evidence="7">
    <location>
        <begin position="87"/>
        <end position="110"/>
    </location>
</feature>
<dbReference type="AlphaFoldDB" id="A0A7X3SR71"/>
<dbReference type="InterPro" id="IPR007867">
    <property type="entry name" value="GMC_OxRtase_C"/>
</dbReference>
<name>A0A7X3SR71_9HYPH</name>
<reference evidence="8 9" key="1">
    <citation type="submission" date="2019-12" db="EMBL/GenBank/DDBJ databases">
        <authorList>
            <person name="Yuan C.-G."/>
        </authorList>
    </citation>
    <scope>NUCLEOTIDE SEQUENCE [LARGE SCALE GENOMIC DNA]</scope>
    <source>
        <strain evidence="8 9">KCTC 23863</strain>
    </source>
</reference>
<dbReference type="InterPro" id="IPR000172">
    <property type="entry name" value="GMC_OxRdtase_N"/>
</dbReference>
<dbReference type="Proteomes" id="UP000436483">
    <property type="component" value="Unassembled WGS sequence"/>
</dbReference>
<comment type="caution">
    <text evidence="8">The sequence shown here is derived from an EMBL/GenBank/DDBJ whole genome shotgun (WGS) entry which is preliminary data.</text>
</comment>
<evidence type="ECO:0000256" key="5">
    <source>
        <dbReference type="PIRSR" id="PIRSR000137-2"/>
    </source>
</evidence>
<proteinExistence type="inferred from homology"/>
<feature type="binding site" evidence="5">
    <location>
        <position position="231"/>
    </location>
    <ligand>
        <name>FAD</name>
        <dbReference type="ChEBI" id="CHEBI:57692"/>
    </ligand>
</feature>
<dbReference type="GO" id="GO:0050660">
    <property type="term" value="F:flavin adenine dinucleotide binding"/>
    <property type="evidence" value="ECO:0007669"/>
    <property type="project" value="InterPro"/>
</dbReference>
<gene>
    <name evidence="8" type="ORF">GR328_21885</name>
</gene>
<dbReference type="RefSeq" id="WP_160887630.1">
    <property type="nucleotide sequence ID" value="NZ_WURB01000025.1"/>
</dbReference>
<dbReference type="InterPro" id="IPR012132">
    <property type="entry name" value="GMC_OxRdtase"/>
</dbReference>
<dbReference type="EMBL" id="WURB01000025">
    <property type="protein sequence ID" value="MXQ14060.1"/>
    <property type="molecule type" value="Genomic_DNA"/>
</dbReference>
<dbReference type="SUPFAM" id="SSF54373">
    <property type="entry name" value="FAD-linked reductases, C-terminal domain"/>
    <property type="match status" value="1"/>
</dbReference>
<dbReference type="SUPFAM" id="SSF51905">
    <property type="entry name" value="FAD/NAD(P)-binding domain"/>
    <property type="match status" value="1"/>
</dbReference>
<comment type="cofactor">
    <cofactor evidence="1 5">
        <name>FAD</name>
        <dbReference type="ChEBI" id="CHEBI:57692"/>
    </cofactor>
</comment>
<feature type="binding site" evidence="5">
    <location>
        <position position="89"/>
    </location>
    <ligand>
        <name>FAD</name>
        <dbReference type="ChEBI" id="CHEBI:57692"/>
    </ligand>
</feature>
<keyword evidence="3 6" id="KW-0285">Flavoprotein</keyword>
<dbReference type="InterPro" id="IPR036188">
    <property type="entry name" value="FAD/NAD-bd_sf"/>
</dbReference>
<dbReference type="PROSITE" id="PS00623">
    <property type="entry name" value="GMC_OXRED_1"/>
    <property type="match status" value="1"/>
</dbReference>
<dbReference type="Gene3D" id="3.50.50.60">
    <property type="entry name" value="FAD/NAD(P)-binding domain"/>
    <property type="match status" value="1"/>
</dbReference>
<feature type="binding site" evidence="5">
    <location>
        <begin position="97"/>
        <end position="100"/>
    </location>
    <ligand>
        <name>FAD</name>
        <dbReference type="ChEBI" id="CHEBI:57692"/>
    </ligand>
</feature>
<reference evidence="8 9" key="2">
    <citation type="submission" date="2020-01" db="EMBL/GenBank/DDBJ databases">
        <title>Microvirga sp. nov., an arsenate reduction bacterium isolated from Tibet hotspring sediments.</title>
        <authorList>
            <person name="Xian W.-D."/>
            <person name="Li W.-J."/>
        </authorList>
    </citation>
    <scope>NUCLEOTIDE SEQUENCE [LARGE SCALE GENOMIC DNA]</scope>
    <source>
        <strain evidence="8 9">KCTC 23863</strain>
    </source>
</reference>
<dbReference type="Pfam" id="PF00732">
    <property type="entry name" value="GMC_oxred_N"/>
    <property type="match status" value="1"/>
</dbReference>
<evidence type="ECO:0000256" key="1">
    <source>
        <dbReference type="ARBA" id="ARBA00001974"/>
    </source>
</evidence>
<dbReference type="GO" id="GO:0016614">
    <property type="term" value="F:oxidoreductase activity, acting on CH-OH group of donors"/>
    <property type="evidence" value="ECO:0007669"/>
    <property type="project" value="InterPro"/>
</dbReference>
<dbReference type="Pfam" id="PF05199">
    <property type="entry name" value="GMC_oxred_C"/>
    <property type="match status" value="1"/>
</dbReference>
<evidence type="ECO:0000313" key="8">
    <source>
        <dbReference type="EMBL" id="MXQ14060.1"/>
    </source>
</evidence>
<dbReference type="PROSITE" id="PS51257">
    <property type="entry name" value="PROKAR_LIPOPROTEIN"/>
    <property type="match status" value="1"/>
</dbReference>
<dbReference type="OrthoDB" id="9785276at2"/>
<dbReference type="Gene3D" id="3.30.410.40">
    <property type="match status" value="1"/>
</dbReference>
<accession>A0A7X3SR71</accession>
<keyword evidence="9" id="KW-1185">Reference proteome</keyword>
<dbReference type="PANTHER" id="PTHR11552:SF147">
    <property type="entry name" value="CHOLINE DEHYDROGENASE, MITOCHONDRIAL"/>
    <property type="match status" value="1"/>
</dbReference>
<dbReference type="PIRSF" id="PIRSF000137">
    <property type="entry name" value="Alcohol_oxidase"/>
    <property type="match status" value="1"/>
</dbReference>
<evidence type="ECO:0000259" key="7">
    <source>
        <dbReference type="PROSITE" id="PS00623"/>
    </source>
</evidence>
<protein>
    <submittedName>
        <fullName evidence="8">FAD-binding protein</fullName>
    </submittedName>
</protein>
<sequence>MALSGRTARYDFIIAGGGSSACVAATRLVRDFGCRVLLIERGPARAASIMRMPAGYMKYLARDDFLEMHRTVPQQRLGGRAPIVPQAKVLGGGSAVNAMVYMRGQREDYDAWDDYLGKGSGWSYADVLPHFRALERNTKFNNAYHGVDGDLLVSDPGSLCDMTQDFILAVQGMGHPYNLDFNGERQSGVGVMQHTMGRNDNGRMVRCDAVSAFLSQVLDDPRLTVVTDALVTKILIEHGRAIGVEYIHNGQTSRVHADREVLVAAGTYNTAKLLMLSGLGPADHLTEHGLRVVADLPGVGANLQDHHEVPVIASTNRPSGYFGQDRGWRMLRNGLQYILFGTGPVTTTGIESCLFYDPDGSERPTIQLYCAPIVYLDRDISSAKPTYGVTLTSCLLRPKARGSVRLRSANPADMPLVDANFFGDPDDLRLTLAALGFARQLLGAKPISPKIAEELLPGASIMSEEALVEYCGRTVKTNYHPSGSAHMGPDDDPMAVLDHRMRVRGIGNLRVIDCSAIPFIPSANTNAAALMLGHRAAEFVVAPSRQSVKDRLPETSSYN</sequence>
<evidence type="ECO:0000256" key="6">
    <source>
        <dbReference type="RuleBase" id="RU003968"/>
    </source>
</evidence>
<evidence type="ECO:0000256" key="3">
    <source>
        <dbReference type="ARBA" id="ARBA00022630"/>
    </source>
</evidence>
<keyword evidence="4 5" id="KW-0274">FAD</keyword>
<evidence type="ECO:0000313" key="9">
    <source>
        <dbReference type="Proteomes" id="UP000436483"/>
    </source>
</evidence>
<organism evidence="8 9">
    <name type="scientific">Microvirga makkahensis</name>
    <dbReference type="NCBI Taxonomy" id="1128670"/>
    <lineage>
        <taxon>Bacteria</taxon>
        <taxon>Pseudomonadati</taxon>
        <taxon>Pseudomonadota</taxon>
        <taxon>Alphaproteobacteria</taxon>
        <taxon>Hyphomicrobiales</taxon>
        <taxon>Methylobacteriaceae</taxon>
        <taxon>Microvirga</taxon>
    </lineage>
</organism>
<evidence type="ECO:0000256" key="4">
    <source>
        <dbReference type="ARBA" id="ARBA00022827"/>
    </source>
</evidence>
<evidence type="ECO:0000256" key="2">
    <source>
        <dbReference type="ARBA" id="ARBA00010790"/>
    </source>
</evidence>
<comment type="similarity">
    <text evidence="2 6">Belongs to the GMC oxidoreductase family.</text>
</comment>
<dbReference type="PANTHER" id="PTHR11552">
    <property type="entry name" value="GLUCOSE-METHANOL-CHOLINE GMC OXIDOREDUCTASE"/>
    <property type="match status" value="1"/>
</dbReference>